<protein>
    <recommendedName>
        <fullName evidence="3">Sulfurtransferase</fullName>
    </recommendedName>
</protein>
<comment type="catalytic activity">
    <reaction evidence="2">
        <text>thiosulfate + hydrogen cyanide = thiocyanate + sulfite + 2 H(+)</text>
        <dbReference type="Rhea" id="RHEA:16881"/>
        <dbReference type="ChEBI" id="CHEBI:15378"/>
        <dbReference type="ChEBI" id="CHEBI:17359"/>
        <dbReference type="ChEBI" id="CHEBI:18022"/>
        <dbReference type="ChEBI" id="CHEBI:18407"/>
        <dbReference type="ChEBI" id="CHEBI:33542"/>
        <dbReference type="EC" id="2.8.1.1"/>
    </reaction>
</comment>
<dbReference type="Pfam" id="PF00581">
    <property type="entry name" value="Rhodanese"/>
    <property type="match status" value="2"/>
</dbReference>
<dbReference type="CDD" id="cd01449">
    <property type="entry name" value="TST_Repeat_2"/>
    <property type="match status" value="1"/>
</dbReference>
<dbReference type="PROSITE" id="PS00380">
    <property type="entry name" value="RHODANESE_1"/>
    <property type="match status" value="1"/>
</dbReference>
<keyword evidence="6" id="KW-1185">Reference proteome</keyword>
<evidence type="ECO:0000256" key="1">
    <source>
        <dbReference type="ARBA" id="ARBA00022737"/>
    </source>
</evidence>
<accession>A0A1C5K9K8</accession>
<dbReference type="AlphaFoldDB" id="A0A1C5K9K8"/>
<gene>
    <name evidence="5" type="ORF">GA0070609_5892</name>
</gene>
<keyword evidence="3 5" id="KW-0808">Transferase</keyword>
<dbReference type="Proteomes" id="UP000198217">
    <property type="component" value="Chromosome I"/>
</dbReference>
<proteinExistence type="predicted"/>
<reference evidence="5 6" key="1">
    <citation type="submission" date="2016-06" db="EMBL/GenBank/DDBJ databases">
        <authorList>
            <person name="Kjaerup R.B."/>
            <person name="Dalgaard T.S."/>
            <person name="Juul-Madsen H.R."/>
        </authorList>
    </citation>
    <scope>NUCLEOTIDE SEQUENCE [LARGE SCALE GENOMIC DNA]</scope>
    <source>
        <strain evidence="5 6">DSM 43904</strain>
    </source>
</reference>
<dbReference type="InterPro" id="IPR036873">
    <property type="entry name" value="Rhodanese-like_dom_sf"/>
</dbReference>
<dbReference type="PROSITE" id="PS00683">
    <property type="entry name" value="RHODANESE_2"/>
    <property type="match status" value="1"/>
</dbReference>
<feature type="domain" description="Rhodanese" evidence="4">
    <location>
        <begin position="199"/>
        <end position="314"/>
    </location>
</feature>
<dbReference type="PROSITE" id="PS50206">
    <property type="entry name" value="RHODANESE_3"/>
    <property type="match status" value="2"/>
</dbReference>
<evidence type="ECO:0000259" key="4">
    <source>
        <dbReference type="PROSITE" id="PS50206"/>
    </source>
</evidence>
<dbReference type="InterPro" id="IPR001763">
    <property type="entry name" value="Rhodanese-like_dom"/>
</dbReference>
<dbReference type="CDD" id="cd01448">
    <property type="entry name" value="TST_Repeat_1"/>
    <property type="match status" value="1"/>
</dbReference>
<feature type="domain" description="Rhodanese" evidence="4">
    <location>
        <begin position="55"/>
        <end position="162"/>
    </location>
</feature>
<sequence>MQRICCTRSGMAARRGGIRRTLGIMSVPSDPDPRLQSYADPQRLVTTGWLAEHLGDEGLVVVECDEDVLLYDTGHLPGALKIDWHLELNDQVTRDYLDAKSFAELCAAKGIGRDDTVVFYGDNFNWWAAYALWVFSLFGHPDVRLLDGGRQKWIAEGRELTRDKVTRPRADYPVPQRDDAPIRAYREQVMAHVAAGRPLVDVRSPGEYTGEMLHMPDYPQEGALRGGHIPGAVNKPWKSAANDDGTFKSPDELKAIYADQLGLSPADDIVAYCRIGERSSHTWFVLRHLLGYPQVRNYDGSWTEWGNLVRAPVVKGDQPGGLES</sequence>
<dbReference type="EMBL" id="LT607750">
    <property type="protein sequence ID" value="SCG79432.1"/>
    <property type="molecule type" value="Genomic_DNA"/>
</dbReference>
<dbReference type="SUPFAM" id="SSF52821">
    <property type="entry name" value="Rhodanese/Cell cycle control phosphatase"/>
    <property type="match status" value="2"/>
</dbReference>
<evidence type="ECO:0000313" key="6">
    <source>
        <dbReference type="Proteomes" id="UP000198217"/>
    </source>
</evidence>
<organism evidence="5 6">
    <name type="scientific">Micromonospora echinaurantiaca</name>
    <dbReference type="NCBI Taxonomy" id="47857"/>
    <lineage>
        <taxon>Bacteria</taxon>
        <taxon>Bacillati</taxon>
        <taxon>Actinomycetota</taxon>
        <taxon>Actinomycetes</taxon>
        <taxon>Micromonosporales</taxon>
        <taxon>Micromonosporaceae</taxon>
        <taxon>Micromonospora</taxon>
    </lineage>
</organism>
<name>A0A1C5K9K8_9ACTN</name>
<keyword evidence="1" id="KW-0677">Repeat</keyword>
<dbReference type="Gene3D" id="3.40.250.10">
    <property type="entry name" value="Rhodanese-like domain"/>
    <property type="match status" value="2"/>
</dbReference>
<evidence type="ECO:0000256" key="3">
    <source>
        <dbReference type="RuleBase" id="RU000507"/>
    </source>
</evidence>
<dbReference type="PANTHER" id="PTHR43855">
    <property type="entry name" value="THIOSULFATE SULFURTRANSFERASE"/>
    <property type="match status" value="1"/>
</dbReference>
<dbReference type="GO" id="GO:0004792">
    <property type="term" value="F:thiosulfate-cyanide sulfurtransferase activity"/>
    <property type="evidence" value="ECO:0007669"/>
    <property type="project" value="UniProtKB-EC"/>
</dbReference>
<dbReference type="InterPro" id="IPR001307">
    <property type="entry name" value="Thiosulphate_STrfase_CS"/>
</dbReference>
<dbReference type="SMART" id="SM00450">
    <property type="entry name" value="RHOD"/>
    <property type="match status" value="2"/>
</dbReference>
<dbReference type="PANTHER" id="PTHR43855:SF1">
    <property type="entry name" value="THIOSULFATE SULFURTRANSFERASE"/>
    <property type="match status" value="1"/>
</dbReference>
<keyword evidence="5" id="KW-0670">Pyruvate</keyword>
<evidence type="ECO:0000256" key="2">
    <source>
        <dbReference type="ARBA" id="ARBA00047549"/>
    </source>
</evidence>
<dbReference type="InterPro" id="IPR051126">
    <property type="entry name" value="Thiosulfate_sulfurtransferase"/>
</dbReference>
<evidence type="ECO:0000313" key="5">
    <source>
        <dbReference type="EMBL" id="SCG79432.1"/>
    </source>
</evidence>